<protein>
    <recommendedName>
        <fullName evidence="3">Type IV pilus biogenesis and competence protein PilQ</fullName>
    </recommendedName>
</protein>
<dbReference type="Pfam" id="PF03958">
    <property type="entry name" value="Secretin_N"/>
    <property type="match status" value="1"/>
</dbReference>
<proteinExistence type="inferred from homology"/>
<feature type="domain" description="Secretin/TonB short N-terminal" evidence="14">
    <location>
        <begin position="290"/>
        <end position="338"/>
    </location>
</feature>
<feature type="chain" id="PRO_5012854912" description="Type IV pilus biogenesis and competence protein PilQ" evidence="13">
    <location>
        <begin position="24"/>
        <end position="690"/>
    </location>
</feature>
<dbReference type="PANTHER" id="PTHR30604">
    <property type="entry name" value="PROTEIN TRANSPORT PROTEIN HOFQ"/>
    <property type="match status" value="1"/>
</dbReference>
<reference evidence="15 16" key="1">
    <citation type="submission" date="2017-09" db="EMBL/GenBank/DDBJ databases">
        <authorList>
            <person name="Ehlers B."/>
            <person name="Leendertz F.H."/>
        </authorList>
    </citation>
    <scope>NUCLEOTIDE SEQUENCE [LARGE SCALE GENOMIC DNA]</scope>
    <source>
        <strain evidence="15 16">DSM 16848</strain>
    </source>
</reference>
<evidence type="ECO:0000256" key="2">
    <source>
        <dbReference type="ARBA" id="ARBA00006304"/>
    </source>
</evidence>
<keyword evidence="6" id="KW-0653">Protein transport</keyword>
<dbReference type="InterPro" id="IPR004845">
    <property type="entry name" value="T2SS_GspD_CS"/>
</dbReference>
<dbReference type="GO" id="GO:0030420">
    <property type="term" value="P:establishment of competence for transformation"/>
    <property type="evidence" value="ECO:0007669"/>
    <property type="project" value="UniProtKB-KW"/>
</dbReference>
<dbReference type="Pfam" id="PF00263">
    <property type="entry name" value="Secretin"/>
    <property type="match status" value="1"/>
</dbReference>
<evidence type="ECO:0000256" key="7">
    <source>
        <dbReference type="ARBA" id="ARBA00023136"/>
    </source>
</evidence>
<keyword evidence="4 12" id="KW-0813">Transport</keyword>
<keyword evidence="5 13" id="KW-0732">Signal</keyword>
<dbReference type="GO" id="GO:0009306">
    <property type="term" value="P:protein secretion"/>
    <property type="evidence" value="ECO:0007669"/>
    <property type="project" value="InterPro"/>
</dbReference>
<dbReference type="InterPro" id="IPR005644">
    <property type="entry name" value="NolW-like"/>
</dbReference>
<evidence type="ECO:0000256" key="11">
    <source>
        <dbReference type="ARBA" id="ARBA00025897"/>
    </source>
</evidence>
<dbReference type="InterPro" id="IPR011662">
    <property type="entry name" value="Secretin/TonB_short_N"/>
</dbReference>
<dbReference type="Pfam" id="PF11741">
    <property type="entry name" value="AMIN"/>
    <property type="match status" value="2"/>
</dbReference>
<dbReference type="Gene3D" id="3.30.1370.130">
    <property type="match status" value="1"/>
</dbReference>
<keyword evidence="7" id="KW-0472">Membrane</keyword>
<dbReference type="EMBL" id="OCNF01000024">
    <property type="protein sequence ID" value="SOD70347.1"/>
    <property type="molecule type" value="Genomic_DNA"/>
</dbReference>
<dbReference type="InterPro" id="IPR021731">
    <property type="entry name" value="AMIN_dom"/>
</dbReference>
<dbReference type="OrthoDB" id="9779724at2"/>
<name>A0A286EHF4_9NEIS</name>
<evidence type="ECO:0000313" key="16">
    <source>
        <dbReference type="Proteomes" id="UP000219669"/>
    </source>
</evidence>
<dbReference type="SMART" id="SM00965">
    <property type="entry name" value="STN"/>
    <property type="match status" value="1"/>
</dbReference>
<dbReference type="AlphaFoldDB" id="A0A286EHF4"/>
<evidence type="ECO:0000256" key="9">
    <source>
        <dbReference type="ARBA" id="ARBA00023287"/>
    </source>
</evidence>
<organism evidence="15 16">
    <name type="scientific">Alysiella filiformis DSM 16848</name>
    <dbReference type="NCBI Taxonomy" id="1120981"/>
    <lineage>
        <taxon>Bacteria</taxon>
        <taxon>Pseudomonadati</taxon>
        <taxon>Pseudomonadota</taxon>
        <taxon>Betaproteobacteria</taxon>
        <taxon>Neisseriales</taxon>
        <taxon>Neisseriaceae</taxon>
        <taxon>Alysiella</taxon>
    </lineage>
</organism>
<accession>A0A286EHF4</accession>
<evidence type="ECO:0000256" key="1">
    <source>
        <dbReference type="ARBA" id="ARBA00004442"/>
    </source>
</evidence>
<comment type="function">
    <text evidence="10">Required for type IV pilus biogenesis and competence. Could function as a pore for exit of the pilus but also as a channel for entry of heme and antimicrobial agents and uptake of transforming DNA.</text>
</comment>
<evidence type="ECO:0000256" key="8">
    <source>
        <dbReference type="ARBA" id="ARBA00023237"/>
    </source>
</evidence>
<dbReference type="PRINTS" id="PR00811">
    <property type="entry name" value="BCTERIALGSPD"/>
</dbReference>
<keyword evidence="16" id="KW-1185">Reference proteome</keyword>
<dbReference type="Gene3D" id="2.60.40.3470">
    <property type="match status" value="1"/>
</dbReference>
<evidence type="ECO:0000259" key="14">
    <source>
        <dbReference type="SMART" id="SM00965"/>
    </source>
</evidence>
<dbReference type="InterPro" id="IPR051808">
    <property type="entry name" value="Type_IV_pilus_biogenesis"/>
</dbReference>
<evidence type="ECO:0000256" key="6">
    <source>
        <dbReference type="ARBA" id="ARBA00022927"/>
    </source>
</evidence>
<dbReference type="PANTHER" id="PTHR30604:SF1">
    <property type="entry name" value="DNA UTILIZATION PROTEIN HOFQ"/>
    <property type="match status" value="1"/>
</dbReference>
<dbReference type="GO" id="GO:0009279">
    <property type="term" value="C:cell outer membrane"/>
    <property type="evidence" value="ECO:0007669"/>
    <property type="project" value="UniProtKB-SubCell"/>
</dbReference>
<gene>
    <name evidence="15" type="ORF">SAMN02746062_02058</name>
</gene>
<evidence type="ECO:0000256" key="13">
    <source>
        <dbReference type="SAM" id="SignalP"/>
    </source>
</evidence>
<feature type="signal peptide" evidence="13">
    <location>
        <begin position="1"/>
        <end position="23"/>
    </location>
</feature>
<dbReference type="InterPro" id="IPR004846">
    <property type="entry name" value="T2SS/T3SS_dom"/>
</dbReference>
<evidence type="ECO:0000256" key="10">
    <source>
        <dbReference type="ARBA" id="ARBA00024678"/>
    </source>
</evidence>
<evidence type="ECO:0000256" key="5">
    <source>
        <dbReference type="ARBA" id="ARBA00022729"/>
    </source>
</evidence>
<evidence type="ECO:0000256" key="12">
    <source>
        <dbReference type="RuleBase" id="RU004004"/>
    </source>
</evidence>
<comment type="similarity">
    <text evidence="2">Belongs to the bacterial secretin family. PilQ subfamily.</text>
</comment>
<evidence type="ECO:0000256" key="4">
    <source>
        <dbReference type="ARBA" id="ARBA00022448"/>
    </source>
</evidence>
<dbReference type="Proteomes" id="UP000219669">
    <property type="component" value="Unassembled WGS sequence"/>
</dbReference>
<keyword evidence="9" id="KW-0178">Competence</keyword>
<dbReference type="InterPro" id="IPR038591">
    <property type="entry name" value="NolW-like_sf"/>
</dbReference>
<evidence type="ECO:0000313" key="15">
    <source>
        <dbReference type="EMBL" id="SOD70347.1"/>
    </source>
</evidence>
<comment type="subcellular location">
    <subcellularLocation>
        <location evidence="1 12">Cell outer membrane</location>
    </subcellularLocation>
</comment>
<evidence type="ECO:0000256" key="3">
    <source>
        <dbReference type="ARBA" id="ARBA00014124"/>
    </source>
</evidence>
<keyword evidence="8" id="KW-0998">Cell outer membrane</keyword>
<dbReference type="InterPro" id="IPR001775">
    <property type="entry name" value="GspD/PilQ"/>
</dbReference>
<dbReference type="Gene3D" id="3.30.1370.120">
    <property type="match status" value="1"/>
</dbReference>
<dbReference type="Gene3D" id="2.60.40.3500">
    <property type="match status" value="1"/>
</dbReference>
<comment type="subunit">
    <text evidence="11">Homododecamer. Tetramer of trimer.</text>
</comment>
<sequence>MKPNFTKTVAALSLGMAIQAAFAGNITDINVSVLPNQQRVIKVKFDRDVVEPSGFITGSPARIALDFPNTDMQLSQNTLSFNDSLLNQVVAAQANGRTRVLLGLTKEGEYNTQVKGNEVWVYVNEASNAVASSGTQTAGSYAAASNAPLNIDFNKGANGSGVIKYSLDPRADAKVQVRNDRLIITIKDYPIATQDQKNLDVTDFSTPVRNIVARRLGGDTQITVTMQGAWEHRLNKRSGYNELIIVRGDSTSSRVAQAKQQKFTGKNVSLDFQNVDVRTILQILAKESGTNIVASDNVQGQMTLVLKDVPWDQALAIVMDARDLGMKRNGNVINIAPRKDISAQEQSILEDQQKLENMAPLLTRNFQLKYKKVEEFREVLKITDGGSGGNNGRNSILSSRGSVLIDPATNTLIVTDNATVIAKFEKLIDELDRLSDQVMVEARIVEAEDTVSRDLGVKFGFSRVGRTGWGNTWDNAINNRNVVSGTGAVHTLGSNVNLPVSAATSSISLVRSISSGALGLEISAMETDNRAKTISSPRVLTQDRKAAEIKQGFQIPYQTRDANGAYTTAFKDAVLSLKVTPNVTPDRKILLDIAINKDDVSTAFTNLDGEPAISTKQVTTQAIVEDGGTLVVGGVYQERLGNVVSKVPVLGDLPVLGNLFKSRQRKNERNEVLFFITPRIMGAESSVMRY</sequence>
<dbReference type="RefSeq" id="WP_097115009.1">
    <property type="nucleotide sequence ID" value="NZ_CP083931.1"/>
</dbReference>
<dbReference type="InterPro" id="IPR013355">
    <property type="entry name" value="Pilus_4_PilQ"/>
</dbReference>
<dbReference type="PROSITE" id="PS00875">
    <property type="entry name" value="T2SP_D"/>
    <property type="match status" value="1"/>
</dbReference>
<dbReference type="NCBIfam" id="TIGR02515">
    <property type="entry name" value="IV_pilus_PilQ"/>
    <property type="match status" value="1"/>
</dbReference>